<feature type="compositionally biased region" description="Polar residues" evidence="1">
    <location>
        <begin position="250"/>
        <end position="259"/>
    </location>
</feature>
<name>A0ABQ1LMS5_9MICO</name>
<gene>
    <name evidence="2" type="ORF">GCM10010974_06630</name>
</gene>
<evidence type="ECO:0000313" key="3">
    <source>
        <dbReference type="Proteomes" id="UP000632322"/>
    </source>
</evidence>
<organism evidence="2 3">
    <name type="scientific">Brevibacterium sediminis</name>
    <dbReference type="NCBI Taxonomy" id="1857024"/>
    <lineage>
        <taxon>Bacteria</taxon>
        <taxon>Bacillati</taxon>
        <taxon>Actinomycetota</taxon>
        <taxon>Actinomycetes</taxon>
        <taxon>Micrococcales</taxon>
        <taxon>Brevibacteriaceae</taxon>
        <taxon>Brevibacterium</taxon>
    </lineage>
</organism>
<dbReference type="RefSeq" id="WP_219922134.1">
    <property type="nucleotide sequence ID" value="NZ_BMJG01000001.1"/>
</dbReference>
<dbReference type="EMBL" id="BMJG01000001">
    <property type="protein sequence ID" value="GGC26720.1"/>
    <property type="molecule type" value="Genomic_DNA"/>
</dbReference>
<dbReference type="Pfam" id="PF13310">
    <property type="entry name" value="Virulence_RhuM"/>
    <property type="match status" value="1"/>
</dbReference>
<comment type="caution">
    <text evidence="2">The sequence shown here is derived from an EMBL/GenBank/DDBJ whole genome shotgun (WGS) entry which is preliminary data.</text>
</comment>
<keyword evidence="3" id="KW-1185">Reference proteome</keyword>
<reference evidence="3" key="1">
    <citation type="journal article" date="2019" name="Int. J. Syst. Evol. Microbiol.">
        <title>The Global Catalogue of Microorganisms (GCM) 10K type strain sequencing project: providing services to taxonomists for standard genome sequencing and annotation.</title>
        <authorList>
            <consortium name="The Broad Institute Genomics Platform"/>
            <consortium name="The Broad Institute Genome Sequencing Center for Infectious Disease"/>
            <person name="Wu L."/>
            <person name="Ma J."/>
        </authorList>
    </citation>
    <scope>NUCLEOTIDE SEQUENCE [LARGE SCALE GENOMIC DNA]</scope>
    <source>
        <strain evidence="3">CGMCC 1.15472</strain>
    </source>
</reference>
<accession>A0ABQ1LMS5</accession>
<dbReference type="PANTHER" id="PTHR35810">
    <property type="entry name" value="CYTOPLASMIC PROTEIN-RELATED"/>
    <property type="match status" value="1"/>
</dbReference>
<evidence type="ECO:0008006" key="4">
    <source>
        <dbReference type="Google" id="ProtNLM"/>
    </source>
</evidence>
<feature type="compositionally biased region" description="Low complexity" evidence="1">
    <location>
        <begin position="236"/>
        <end position="246"/>
    </location>
</feature>
<dbReference type="PANTHER" id="PTHR35810:SF1">
    <property type="entry name" value="CYTOPLASMIC PROTEIN"/>
    <property type="match status" value="1"/>
</dbReference>
<feature type="region of interest" description="Disordered" evidence="1">
    <location>
        <begin position="229"/>
        <end position="259"/>
    </location>
</feature>
<dbReference type="InterPro" id="IPR011204">
    <property type="entry name" value="Virulence_RhuM-like"/>
</dbReference>
<dbReference type="Proteomes" id="UP000632322">
    <property type="component" value="Unassembled WGS sequence"/>
</dbReference>
<evidence type="ECO:0000313" key="2">
    <source>
        <dbReference type="EMBL" id="GGC26720.1"/>
    </source>
</evidence>
<sequence length="259" mass="28399">MSNSIELYPTADGDAALEVRTDSDTVWLTRHQLSHLFGRDVKTIGKHINNALREEVDGEPTVAKFATVQKEGARTVTRMVEHYSLDMVLSVGFRVKSSEGARFRRWANDVLHRYAIEGTAVNQRRLSELGKIVSVLTRSQDELVAGVADVLSTYLPSLTMLRDYDEGYLSSKSSSVPGWELTLEEARRIIGGLSLAFPDDKLLGRERGDALGAVIGAIYQGFGDHELYPTAEEKTTPSPTATSAAPRRCSSPSLTATAR</sequence>
<proteinExistence type="predicted"/>
<protein>
    <recommendedName>
        <fullName evidence="4">Virulence RhuM family protein</fullName>
    </recommendedName>
</protein>
<evidence type="ECO:0000256" key="1">
    <source>
        <dbReference type="SAM" id="MobiDB-lite"/>
    </source>
</evidence>